<dbReference type="GO" id="GO:0008270">
    <property type="term" value="F:zinc ion binding"/>
    <property type="evidence" value="ECO:0007669"/>
    <property type="project" value="UniProtKB-KW"/>
</dbReference>
<dbReference type="InterPro" id="IPR013088">
    <property type="entry name" value="Znf_NHR/GATA"/>
</dbReference>
<reference evidence="7 8" key="1">
    <citation type="journal article" date="2016" name="Proc. Natl. Acad. Sci. U.S.A.">
        <title>Lipid metabolic changes in an early divergent fungus govern the establishment of a mutualistic symbiosis with endobacteria.</title>
        <authorList>
            <person name="Lastovetsky O.A."/>
            <person name="Gaspar M.L."/>
            <person name="Mondo S.J."/>
            <person name="LaButti K.M."/>
            <person name="Sandor L."/>
            <person name="Grigoriev I.V."/>
            <person name="Henry S.A."/>
            <person name="Pawlowska T.E."/>
        </authorList>
    </citation>
    <scope>NUCLEOTIDE SEQUENCE [LARGE SCALE GENOMIC DNA]</scope>
    <source>
        <strain evidence="7 8">ATCC 52813</strain>
    </source>
</reference>
<dbReference type="InterPro" id="IPR000679">
    <property type="entry name" value="Znf_GATA"/>
</dbReference>
<sequence>MNKTACAWTILSLNNFKFVYIPACLGKIHVTRDLTIQDVLLNLSIFDLMHPNEVELAKADLFNFIKLKTLSGSITRCRIRSLKSYLQIVEDKANPVDTVWNILDLIIYSATEHAVLAFFHNIDFGHYKLIKDWEMTLCCNMEKNVTFLPEDAINLMHYLSTTEPCTNTTATIPFRMFQIKEHSTGKVLFTWPPFDQNSAQLIHHVESIVKSMSLYEFKSCSSLDNSFPIDSHTKVHLSKESIACTRHFYASKKMEFNQQLCYFERMVIPYGLIVFESFQVRPASPTTATATTTTQQYTSNFIPQLLKEPESNSHFDYSLRPSRSSSTSTDYQQRKISKTPSLPFITTASPSTGSSPNTPTTTGTTFTGTSLFQKFRIQQNDKPSQQAVDKRRKLVEQQSLQSSISRISDIIPNKYNKAETANTVKVCARCRTSNSPEWRRGPDGSKTLCNACGLRYARYKSKQWKTAANRH</sequence>
<dbReference type="STRING" id="1340429.A0A2G4T3D2"/>
<dbReference type="RefSeq" id="XP_023469223.1">
    <property type="nucleotide sequence ID" value="XM_023615842.1"/>
</dbReference>
<organism evidence="7 8">
    <name type="scientific">Rhizopus microsporus ATCC 52813</name>
    <dbReference type="NCBI Taxonomy" id="1340429"/>
    <lineage>
        <taxon>Eukaryota</taxon>
        <taxon>Fungi</taxon>
        <taxon>Fungi incertae sedis</taxon>
        <taxon>Mucoromycota</taxon>
        <taxon>Mucoromycotina</taxon>
        <taxon>Mucoromycetes</taxon>
        <taxon>Mucorales</taxon>
        <taxon>Mucorineae</taxon>
        <taxon>Rhizopodaceae</taxon>
        <taxon>Rhizopus</taxon>
    </lineage>
</organism>
<dbReference type="Gene3D" id="3.30.50.10">
    <property type="entry name" value="Erythroid Transcription Factor GATA-1, subunit A"/>
    <property type="match status" value="1"/>
</dbReference>
<dbReference type="GeneID" id="35446830"/>
<dbReference type="PANTHER" id="PTHR45658">
    <property type="entry name" value="GATA TRANSCRIPTION FACTOR"/>
    <property type="match status" value="1"/>
</dbReference>
<dbReference type="AlphaFoldDB" id="A0A2G4T3D2"/>
<dbReference type="SUPFAM" id="SSF57716">
    <property type="entry name" value="Glucocorticoid receptor-like (DNA-binding domain)"/>
    <property type="match status" value="1"/>
</dbReference>
<keyword evidence="1" id="KW-0479">Metal-binding</keyword>
<keyword evidence="3" id="KW-0862">Zinc</keyword>
<evidence type="ECO:0000256" key="1">
    <source>
        <dbReference type="ARBA" id="ARBA00022723"/>
    </source>
</evidence>
<dbReference type="InterPro" id="IPR051140">
    <property type="entry name" value="GATA_TF"/>
</dbReference>
<gene>
    <name evidence="7" type="ORF">RHIMIDRAFT_89756</name>
</gene>
<dbReference type="Proteomes" id="UP000242254">
    <property type="component" value="Unassembled WGS sequence"/>
</dbReference>
<evidence type="ECO:0000259" key="6">
    <source>
        <dbReference type="PROSITE" id="PS50114"/>
    </source>
</evidence>
<evidence type="ECO:0000256" key="2">
    <source>
        <dbReference type="ARBA" id="ARBA00022771"/>
    </source>
</evidence>
<name>A0A2G4T3D2_RHIZD</name>
<dbReference type="PROSITE" id="PS50114">
    <property type="entry name" value="GATA_ZN_FINGER_2"/>
    <property type="match status" value="1"/>
</dbReference>
<evidence type="ECO:0000313" key="8">
    <source>
        <dbReference type="Proteomes" id="UP000242254"/>
    </source>
</evidence>
<feature type="compositionally biased region" description="Low complexity" evidence="5">
    <location>
        <begin position="346"/>
        <end position="363"/>
    </location>
</feature>
<dbReference type="GO" id="GO:0006355">
    <property type="term" value="P:regulation of DNA-templated transcription"/>
    <property type="evidence" value="ECO:0007669"/>
    <property type="project" value="InterPro"/>
</dbReference>
<proteinExistence type="predicted"/>
<evidence type="ECO:0000256" key="4">
    <source>
        <dbReference type="PROSITE-ProRule" id="PRU00094"/>
    </source>
</evidence>
<dbReference type="EMBL" id="KZ303844">
    <property type="protein sequence ID" value="PHZ15515.1"/>
    <property type="molecule type" value="Genomic_DNA"/>
</dbReference>
<feature type="region of interest" description="Disordered" evidence="5">
    <location>
        <begin position="312"/>
        <end position="363"/>
    </location>
</feature>
<feature type="compositionally biased region" description="Low complexity" evidence="5">
    <location>
        <begin position="318"/>
        <end position="329"/>
    </location>
</feature>
<evidence type="ECO:0000313" key="7">
    <source>
        <dbReference type="EMBL" id="PHZ15515.1"/>
    </source>
</evidence>
<evidence type="ECO:0000256" key="3">
    <source>
        <dbReference type="ARBA" id="ARBA00022833"/>
    </source>
</evidence>
<dbReference type="PANTHER" id="PTHR45658:SF18">
    <property type="entry name" value="PROTEIN GAT2"/>
    <property type="match status" value="1"/>
</dbReference>
<dbReference type="SMART" id="SM00401">
    <property type="entry name" value="ZnF_GATA"/>
    <property type="match status" value="1"/>
</dbReference>
<dbReference type="CDD" id="cd00202">
    <property type="entry name" value="ZnF_GATA"/>
    <property type="match status" value="1"/>
</dbReference>
<keyword evidence="2 4" id="KW-0863">Zinc-finger</keyword>
<dbReference type="Pfam" id="PF00320">
    <property type="entry name" value="GATA"/>
    <property type="match status" value="1"/>
</dbReference>
<accession>A0A2G4T3D2</accession>
<evidence type="ECO:0000256" key="5">
    <source>
        <dbReference type="SAM" id="MobiDB-lite"/>
    </source>
</evidence>
<protein>
    <recommendedName>
        <fullName evidence="6">GATA-type domain-containing protein</fullName>
    </recommendedName>
</protein>
<keyword evidence="8" id="KW-1185">Reference proteome</keyword>
<dbReference type="GO" id="GO:0043565">
    <property type="term" value="F:sequence-specific DNA binding"/>
    <property type="evidence" value="ECO:0007669"/>
    <property type="project" value="InterPro"/>
</dbReference>
<feature type="domain" description="GATA-type" evidence="6">
    <location>
        <begin position="427"/>
        <end position="456"/>
    </location>
</feature>